<gene>
    <name evidence="2" type="ORF">H8R91_08905</name>
</gene>
<evidence type="ECO:0000313" key="2">
    <source>
        <dbReference type="EMBL" id="MBC5728631.1"/>
    </source>
</evidence>
<dbReference type="InterPro" id="IPR010699">
    <property type="entry name" value="DUF1275"/>
</dbReference>
<proteinExistence type="predicted"/>
<feature type="transmembrane region" description="Helical" evidence="1">
    <location>
        <begin position="88"/>
        <end position="106"/>
    </location>
</feature>
<feature type="transmembrane region" description="Helical" evidence="1">
    <location>
        <begin position="195"/>
        <end position="212"/>
    </location>
</feature>
<keyword evidence="3" id="KW-1185">Reference proteome</keyword>
<organism evidence="2 3">
    <name type="scientific">Ruminococcus intestinalis</name>
    <dbReference type="NCBI Taxonomy" id="2763066"/>
    <lineage>
        <taxon>Bacteria</taxon>
        <taxon>Bacillati</taxon>
        <taxon>Bacillota</taxon>
        <taxon>Clostridia</taxon>
        <taxon>Eubacteriales</taxon>
        <taxon>Oscillospiraceae</taxon>
        <taxon>Ruminococcus</taxon>
    </lineage>
</organism>
<dbReference type="PANTHER" id="PTHR37314:SF4">
    <property type="entry name" value="UPF0700 TRANSMEMBRANE PROTEIN YOAK"/>
    <property type="match status" value="1"/>
</dbReference>
<feature type="transmembrane region" description="Helical" evidence="1">
    <location>
        <begin position="9"/>
        <end position="28"/>
    </location>
</feature>
<comment type="caution">
    <text evidence="2">The sequence shown here is derived from an EMBL/GenBank/DDBJ whole genome shotgun (WGS) entry which is preliminary data.</text>
</comment>
<feature type="transmembrane region" description="Helical" evidence="1">
    <location>
        <begin position="168"/>
        <end position="189"/>
    </location>
</feature>
<protein>
    <submittedName>
        <fullName evidence="2">DUF1275 domain-containing protein</fullName>
    </submittedName>
</protein>
<feature type="transmembrane region" description="Helical" evidence="1">
    <location>
        <begin position="56"/>
        <end position="76"/>
    </location>
</feature>
<dbReference type="Proteomes" id="UP000636755">
    <property type="component" value="Unassembled WGS sequence"/>
</dbReference>
<dbReference type="Pfam" id="PF06912">
    <property type="entry name" value="DUF1275"/>
    <property type="match status" value="1"/>
</dbReference>
<name>A0ABR7HM61_9FIRM</name>
<dbReference type="EMBL" id="JACOPS010000004">
    <property type="protein sequence ID" value="MBC5728631.1"/>
    <property type="molecule type" value="Genomic_DNA"/>
</dbReference>
<feature type="transmembrane region" description="Helical" evidence="1">
    <location>
        <begin position="112"/>
        <end position="129"/>
    </location>
</feature>
<accession>A0ABR7HM61</accession>
<reference evidence="2 3" key="1">
    <citation type="submission" date="2020-08" db="EMBL/GenBank/DDBJ databases">
        <title>Genome public.</title>
        <authorList>
            <person name="Liu C."/>
            <person name="Sun Q."/>
        </authorList>
    </citation>
    <scope>NUCLEOTIDE SEQUENCE [LARGE SCALE GENOMIC DNA]</scope>
    <source>
        <strain evidence="2 3">NSJ-71</strain>
    </source>
</reference>
<keyword evidence="1" id="KW-1133">Transmembrane helix</keyword>
<dbReference type="RefSeq" id="WP_186935727.1">
    <property type="nucleotide sequence ID" value="NZ_JACOPS010000004.1"/>
</dbReference>
<evidence type="ECO:0000313" key="3">
    <source>
        <dbReference type="Proteomes" id="UP000636755"/>
    </source>
</evidence>
<keyword evidence="1" id="KW-0472">Membrane</keyword>
<evidence type="ECO:0000256" key="1">
    <source>
        <dbReference type="SAM" id="Phobius"/>
    </source>
</evidence>
<dbReference type="PANTHER" id="PTHR37314">
    <property type="entry name" value="SLR0142 PROTEIN"/>
    <property type="match status" value="1"/>
</dbReference>
<sequence>MEKNVKKEAWLHFCVSSIGGFMGAYAIINHCDLLASSQTSNMIHIVHNLFEPEHSLLIYMVLAALVYACGNVTYVLLHKFIKLDTKIISLGLTSVAFILVSVLNFVENSYLAMLPLFFAAPIQWNAYAGDAGYGSSTIFSTNNIRQTVTSLTSYLIDGDIKMKHKAQFFGMTLLFFHIGVALASVAEIFWARESIWLGFLPLAVSAVCCMWYKEVKVFSFGKKSEALESIVEEQVNI</sequence>
<keyword evidence="1" id="KW-0812">Transmembrane</keyword>